<evidence type="ECO:0000313" key="1">
    <source>
        <dbReference type="EMBL" id="KAK9241219.1"/>
    </source>
</evidence>
<proteinExistence type="predicted"/>
<reference evidence="2" key="1">
    <citation type="journal article" date="2024" name="Front. Bioeng. Biotechnol.">
        <title>Genome-scale model development and genomic sequencing of the oleaginous clade Lipomyces.</title>
        <authorList>
            <person name="Czajka J.J."/>
            <person name="Han Y."/>
            <person name="Kim J."/>
            <person name="Mondo S.J."/>
            <person name="Hofstad B.A."/>
            <person name="Robles A."/>
            <person name="Haridas S."/>
            <person name="Riley R."/>
            <person name="LaButti K."/>
            <person name="Pangilinan J."/>
            <person name="Andreopoulos W."/>
            <person name="Lipzen A."/>
            <person name="Yan J."/>
            <person name="Wang M."/>
            <person name="Ng V."/>
            <person name="Grigoriev I.V."/>
            <person name="Spatafora J.W."/>
            <person name="Magnuson J.K."/>
            <person name="Baker S.E."/>
            <person name="Pomraning K.R."/>
        </authorList>
    </citation>
    <scope>NUCLEOTIDE SEQUENCE [LARGE SCALE GENOMIC DNA]</scope>
    <source>
        <strain evidence="2">CBS 7786</strain>
    </source>
</reference>
<sequence length="541" mass="61678">MVFRRAFSLLQTRQYIASIELSHQFGRLIKEPSFARRQHYFSRRSGHCQAPAVHHLPLKSSTYLTKSLTRQIALAAYSKMSTAYDEDNFHPSPPAHRISPGQVPDALDKSLFTIQVDLAALKIDQPRELPLFRKQFKNDLLLLHSVSNIVKVEKEDGGKKETDILLLLRPDIKLDLSGMSEELRTFLKDRPEVEVCPYTLELGYDFWRADEILMSILPLDLLSEVPSGFTMTGHIAHMNLRDEYLPYKHIIGEIVLDKNPKVRTVVNKLDSIDTVFRTFEMEVLAGEPDFNVEQHESNCRFQFDFSKVYWNSRLHTEHDRLISTFKTGEAVCDVFAGVGPFAVPAGKKNVIVLANDLNKYSYDGMVHNIKLNKVEKTVIPYNLDGRDFIRMSRQELKSLAETKKTLVIPARSRHARDEDGKRKVEVIQIPARYSHYVMNLPDSAITFLDAFRGLHVDDDDDDAKLPYVHVHCFHKSDPNAPKPSDDEVRSALRQRIASALGFDIPLSALSFHFVRAVAPTKGMYCVTFLLPKEVAFAKDGL</sequence>
<accession>A0ACC3TB99</accession>
<comment type="caution">
    <text evidence="1">The sequence shown here is derived from an EMBL/GenBank/DDBJ whole genome shotgun (WGS) entry which is preliminary data.</text>
</comment>
<dbReference type="EMBL" id="MU971335">
    <property type="protein sequence ID" value="KAK9241219.1"/>
    <property type="molecule type" value="Genomic_DNA"/>
</dbReference>
<dbReference type="Proteomes" id="UP001433508">
    <property type="component" value="Unassembled WGS sequence"/>
</dbReference>
<name>A0ACC3TB99_LIPKO</name>
<evidence type="ECO:0000313" key="2">
    <source>
        <dbReference type="Proteomes" id="UP001433508"/>
    </source>
</evidence>
<organism evidence="1 2">
    <name type="scientific">Lipomyces kononenkoae</name>
    <name type="common">Yeast</name>
    <dbReference type="NCBI Taxonomy" id="34357"/>
    <lineage>
        <taxon>Eukaryota</taxon>
        <taxon>Fungi</taxon>
        <taxon>Dikarya</taxon>
        <taxon>Ascomycota</taxon>
        <taxon>Saccharomycotina</taxon>
        <taxon>Lipomycetes</taxon>
        <taxon>Lipomycetales</taxon>
        <taxon>Lipomycetaceae</taxon>
        <taxon>Lipomyces</taxon>
    </lineage>
</organism>
<gene>
    <name evidence="1" type="ORF">V1525DRAFT_392468</name>
</gene>
<keyword evidence="2" id="KW-1185">Reference proteome</keyword>
<protein>
    <submittedName>
        <fullName evidence="1">Met-10+ like-protein-domain-containing protein</fullName>
    </submittedName>
</protein>